<evidence type="ECO:0000313" key="2">
    <source>
        <dbReference type="EMBL" id="PIR44572.1"/>
    </source>
</evidence>
<dbReference type="Pfam" id="PF01797">
    <property type="entry name" value="Y1_Tnp"/>
    <property type="match status" value="1"/>
</dbReference>
<dbReference type="InterPro" id="IPR002686">
    <property type="entry name" value="Transposase_17"/>
</dbReference>
<dbReference type="InterPro" id="IPR036515">
    <property type="entry name" value="Transposase_17_sf"/>
</dbReference>
<gene>
    <name evidence="2" type="ORF">COV10_03650</name>
</gene>
<dbReference type="Proteomes" id="UP000228767">
    <property type="component" value="Unassembled WGS sequence"/>
</dbReference>
<feature type="domain" description="Transposase IS200-like" evidence="1">
    <location>
        <begin position="7"/>
        <end position="143"/>
    </location>
</feature>
<dbReference type="AlphaFoldDB" id="A0A2H0RDE3"/>
<comment type="caution">
    <text evidence="2">The sequence shown here is derived from an EMBL/GenBank/DDBJ whole genome shotgun (WGS) entry which is preliminary data.</text>
</comment>
<name>A0A2H0RDE3_9BACT</name>
<dbReference type="Gene3D" id="3.30.70.1290">
    <property type="entry name" value="Transposase IS200-like"/>
    <property type="match status" value="1"/>
</dbReference>
<reference evidence="2 3" key="1">
    <citation type="submission" date="2017-09" db="EMBL/GenBank/DDBJ databases">
        <title>Depth-based differentiation of microbial function through sediment-hosted aquifers and enrichment of novel symbionts in the deep terrestrial subsurface.</title>
        <authorList>
            <person name="Probst A.J."/>
            <person name="Ladd B."/>
            <person name="Jarett J.K."/>
            <person name="Geller-Mcgrath D.E."/>
            <person name="Sieber C.M."/>
            <person name="Emerson J.B."/>
            <person name="Anantharaman K."/>
            <person name="Thomas B.C."/>
            <person name="Malmstrom R."/>
            <person name="Stieglmeier M."/>
            <person name="Klingl A."/>
            <person name="Woyke T."/>
            <person name="Ryan C.M."/>
            <person name="Banfield J.F."/>
        </authorList>
    </citation>
    <scope>NUCLEOTIDE SEQUENCE [LARGE SCALE GENOMIC DNA]</scope>
    <source>
        <strain evidence="2">CG10_big_fil_rev_8_21_14_0_10_51_16</strain>
    </source>
</reference>
<dbReference type="PANTHER" id="PTHR34322:SF2">
    <property type="entry name" value="TRANSPOSASE IS200-LIKE DOMAIN-CONTAINING PROTEIN"/>
    <property type="match status" value="1"/>
</dbReference>
<accession>A0A2H0RDE3</accession>
<dbReference type="GO" id="GO:0003677">
    <property type="term" value="F:DNA binding"/>
    <property type="evidence" value="ECO:0007669"/>
    <property type="project" value="InterPro"/>
</dbReference>
<evidence type="ECO:0000259" key="1">
    <source>
        <dbReference type="SMART" id="SM01321"/>
    </source>
</evidence>
<dbReference type="GO" id="GO:0004803">
    <property type="term" value="F:transposase activity"/>
    <property type="evidence" value="ECO:0007669"/>
    <property type="project" value="InterPro"/>
</dbReference>
<organism evidence="2 3">
    <name type="scientific">Candidatus Vogelbacteria bacterium CG10_big_fil_rev_8_21_14_0_10_51_16</name>
    <dbReference type="NCBI Taxonomy" id="1975045"/>
    <lineage>
        <taxon>Bacteria</taxon>
        <taxon>Candidatus Vogeliibacteriota</taxon>
    </lineage>
</organism>
<dbReference type="SUPFAM" id="SSF143422">
    <property type="entry name" value="Transposase IS200-like"/>
    <property type="match status" value="1"/>
</dbReference>
<evidence type="ECO:0000313" key="3">
    <source>
        <dbReference type="Proteomes" id="UP000228767"/>
    </source>
</evidence>
<dbReference type="EMBL" id="PCYI01000025">
    <property type="protein sequence ID" value="PIR44572.1"/>
    <property type="molecule type" value="Genomic_DNA"/>
</dbReference>
<sequence>MDRPPIELNTFHHIYNRGVDKRKVFMDDKDRKLFLKYLNILNDQDADSPSRLNVAEEPESQPGRNRLTDIVCFCLMDNHFHFLLHESFAGGISKFMQRLGTAYTLYFNEKYERSGALFQGRYKSKEIDDENYLMGVVDYIHCNPTKPSSKDVGDKKEYRIRNSESDLGRLEKYRWSSFHSFCNRGEYDALVNPEVLKDYLEMPKDYRQWLREEHDLEDGRDYLID</sequence>
<dbReference type="PANTHER" id="PTHR34322">
    <property type="entry name" value="TRANSPOSASE, Y1_TNP DOMAIN-CONTAINING"/>
    <property type="match status" value="1"/>
</dbReference>
<protein>
    <recommendedName>
        <fullName evidence="1">Transposase IS200-like domain-containing protein</fullName>
    </recommendedName>
</protein>
<dbReference type="GO" id="GO:0006313">
    <property type="term" value="P:DNA transposition"/>
    <property type="evidence" value="ECO:0007669"/>
    <property type="project" value="InterPro"/>
</dbReference>
<proteinExistence type="predicted"/>
<dbReference type="SMART" id="SM01321">
    <property type="entry name" value="Y1_Tnp"/>
    <property type="match status" value="1"/>
</dbReference>